<reference evidence="11 12" key="1">
    <citation type="submission" date="2024-11" db="EMBL/GenBank/DDBJ databases">
        <title>A near-complete genome assembly of Cinchona calisaya.</title>
        <authorList>
            <person name="Lian D.C."/>
            <person name="Zhao X.W."/>
            <person name="Wei L."/>
        </authorList>
    </citation>
    <scope>NUCLEOTIDE SEQUENCE [LARGE SCALE GENOMIC DNA]</scope>
    <source>
        <tissue evidence="11">Nenye</tissue>
    </source>
</reference>
<keyword evidence="3 9" id="KW-0863">Zinc-finger</keyword>
<dbReference type="EMBL" id="JBJUIK010000015">
    <property type="protein sequence ID" value="KAL3500993.1"/>
    <property type="molecule type" value="Genomic_DNA"/>
</dbReference>
<evidence type="ECO:0000256" key="5">
    <source>
        <dbReference type="ARBA" id="ARBA00023015"/>
    </source>
</evidence>
<evidence type="ECO:0000256" key="6">
    <source>
        <dbReference type="ARBA" id="ARBA00023125"/>
    </source>
</evidence>
<dbReference type="PANTHER" id="PTHR31251:SF74">
    <property type="entry name" value="SQUAMOSA PROMOTER-BINDING-LIKE PROTEIN 2"/>
    <property type="match status" value="1"/>
</dbReference>
<dbReference type="SUPFAM" id="SSF103612">
    <property type="entry name" value="SBT domain"/>
    <property type="match status" value="1"/>
</dbReference>
<dbReference type="PANTHER" id="PTHR31251">
    <property type="entry name" value="SQUAMOSA PROMOTER-BINDING-LIKE PROTEIN 4"/>
    <property type="match status" value="1"/>
</dbReference>
<keyword evidence="8" id="KW-0539">Nucleus</keyword>
<evidence type="ECO:0000256" key="8">
    <source>
        <dbReference type="ARBA" id="ARBA00023242"/>
    </source>
</evidence>
<comment type="caution">
    <text evidence="11">The sequence shown here is derived from an EMBL/GenBank/DDBJ whole genome shotgun (WGS) entry which is preliminary data.</text>
</comment>
<keyword evidence="12" id="KW-1185">Reference proteome</keyword>
<organism evidence="11 12">
    <name type="scientific">Cinchona calisaya</name>
    <dbReference type="NCBI Taxonomy" id="153742"/>
    <lineage>
        <taxon>Eukaryota</taxon>
        <taxon>Viridiplantae</taxon>
        <taxon>Streptophyta</taxon>
        <taxon>Embryophyta</taxon>
        <taxon>Tracheophyta</taxon>
        <taxon>Spermatophyta</taxon>
        <taxon>Magnoliopsida</taxon>
        <taxon>eudicotyledons</taxon>
        <taxon>Gunneridae</taxon>
        <taxon>Pentapetalae</taxon>
        <taxon>asterids</taxon>
        <taxon>lamiids</taxon>
        <taxon>Gentianales</taxon>
        <taxon>Rubiaceae</taxon>
        <taxon>Cinchonoideae</taxon>
        <taxon>Cinchoneae</taxon>
        <taxon>Cinchona</taxon>
    </lineage>
</organism>
<evidence type="ECO:0000313" key="12">
    <source>
        <dbReference type="Proteomes" id="UP001630127"/>
    </source>
</evidence>
<dbReference type="PROSITE" id="PS51141">
    <property type="entry name" value="ZF_SBP"/>
    <property type="match status" value="1"/>
</dbReference>
<name>A0ABD2Y1E1_9GENT</name>
<dbReference type="InterPro" id="IPR036893">
    <property type="entry name" value="SBP_sf"/>
</dbReference>
<protein>
    <recommendedName>
        <fullName evidence="10">SBP-type domain-containing protein</fullName>
    </recommendedName>
</protein>
<keyword evidence="7" id="KW-0804">Transcription</keyword>
<dbReference type="InterPro" id="IPR044817">
    <property type="entry name" value="SBP-like"/>
</dbReference>
<keyword evidence="6" id="KW-0238">DNA-binding</keyword>
<evidence type="ECO:0000256" key="3">
    <source>
        <dbReference type="ARBA" id="ARBA00022771"/>
    </source>
</evidence>
<proteinExistence type="predicted"/>
<evidence type="ECO:0000256" key="1">
    <source>
        <dbReference type="ARBA" id="ARBA00004123"/>
    </source>
</evidence>
<dbReference type="GO" id="GO:0008270">
    <property type="term" value="F:zinc ion binding"/>
    <property type="evidence" value="ECO:0007669"/>
    <property type="project" value="UniProtKB-KW"/>
</dbReference>
<sequence>MCPTGNMFPDVYECLISSWIAKSNSLSLCGCRPVIVEPGEAIVKKPVPSPGDDLSRTPSPLESSVVEGCNLDLSKAKDCHRKHRICDNHSKFPKVTVSGLEPRSCQQCSWFHSLEEFDGKGEAVAEGFLIIMLDAASLVN</sequence>
<evidence type="ECO:0000256" key="4">
    <source>
        <dbReference type="ARBA" id="ARBA00022833"/>
    </source>
</evidence>
<keyword evidence="5" id="KW-0805">Transcription regulation</keyword>
<evidence type="ECO:0000256" key="7">
    <source>
        <dbReference type="ARBA" id="ARBA00023163"/>
    </source>
</evidence>
<accession>A0ABD2Y1E1</accession>
<dbReference type="Gene3D" id="4.10.1100.10">
    <property type="entry name" value="Transcription factor, SBP-box domain"/>
    <property type="match status" value="1"/>
</dbReference>
<evidence type="ECO:0000313" key="11">
    <source>
        <dbReference type="EMBL" id="KAL3500993.1"/>
    </source>
</evidence>
<gene>
    <name evidence="11" type="ORF">ACH5RR_035442</name>
</gene>
<evidence type="ECO:0000259" key="10">
    <source>
        <dbReference type="PROSITE" id="PS51141"/>
    </source>
</evidence>
<dbReference type="AlphaFoldDB" id="A0ABD2Y1E1"/>
<dbReference type="Pfam" id="PF03110">
    <property type="entry name" value="SBP"/>
    <property type="match status" value="1"/>
</dbReference>
<dbReference type="InterPro" id="IPR004333">
    <property type="entry name" value="SBP_dom"/>
</dbReference>
<evidence type="ECO:0000256" key="9">
    <source>
        <dbReference type="PROSITE-ProRule" id="PRU00470"/>
    </source>
</evidence>
<dbReference type="GO" id="GO:0003677">
    <property type="term" value="F:DNA binding"/>
    <property type="evidence" value="ECO:0007669"/>
    <property type="project" value="UniProtKB-KW"/>
</dbReference>
<feature type="domain" description="SBP-type" evidence="10">
    <location>
        <begin position="61"/>
        <end position="138"/>
    </location>
</feature>
<dbReference type="Proteomes" id="UP001630127">
    <property type="component" value="Unassembled WGS sequence"/>
</dbReference>
<keyword evidence="4" id="KW-0862">Zinc</keyword>
<dbReference type="GO" id="GO:0005634">
    <property type="term" value="C:nucleus"/>
    <property type="evidence" value="ECO:0007669"/>
    <property type="project" value="UniProtKB-SubCell"/>
</dbReference>
<evidence type="ECO:0000256" key="2">
    <source>
        <dbReference type="ARBA" id="ARBA00022723"/>
    </source>
</evidence>
<keyword evidence="2" id="KW-0479">Metal-binding</keyword>
<comment type="subcellular location">
    <subcellularLocation>
        <location evidence="1">Nucleus</location>
    </subcellularLocation>
</comment>